<dbReference type="InterPro" id="IPR010982">
    <property type="entry name" value="Lambda_DNA-bd_dom_sf"/>
</dbReference>
<dbReference type="SUPFAM" id="SSF53822">
    <property type="entry name" value="Periplasmic binding protein-like I"/>
    <property type="match status" value="1"/>
</dbReference>
<dbReference type="SUPFAM" id="SSF47413">
    <property type="entry name" value="lambda repressor-like DNA-binding domains"/>
    <property type="match status" value="1"/>
</dbReference>
<dbReference type="PRINTS" id="PR00036">
    <property type="entry name" value="HTHLACI"/>
</dbReference>
<dbReference type="CDD" id="cd01392">
    <property type="entry name" value="HTH_LacI"/>
    <property type="match status" value="1"/>
</dbReference>
<evidence type="ECO:0000313" key="5">
    <source>
        <dbReference type="EMBL" id="MEN0642692.1"/>
    </source>
</evidence>
<evidence type="ECO:0000256" key="1">
    <source>
        <dbReference type="ARBA" id="ARBA00023015"/>
    </source>
</evidence>
<protein>
    <submittedName>
        <fullName evidence="5">LacI family DNA-binding transcriptional regulator</fullName>
    </submittedName>
</protein>
<dbReference type="CDD" id="cd06286">
    <property type="entry name" value="PBP1_CcpB-like"/>
    <property type="match status" value="1"/>
</dbReference>
<evidence type="ECO:0000256" key="3">
    <source>
        <dbReference type="ARBA" id="ARBA00023163"/>
    </source>
</evidence>
<dbReference type="SMART" id="SM00354">
    <property type="entry name" value="HTH_LACI"/>
    <property type="match status" value="1"/>
</dbReference>
<dbReference type="InterPro" id="IPR000843">
    <property type="entry name" value="HTH_LacI"/>
</dbReference>
<evidence type="ECO:0000259" key="4">
    <source>
        <dbReference type="PROSITE" id="PS50932"/>
    </source>
</evidence>
<evidence type="ECO:0000313" key="6">
    <source>
        <dbReference type="Proteomes" id="UP001418796"/>
    </source>
</evidence>
<dbReference type="EMBL" id="JBCITK010000001">
    <property type="protein sequence ID" value="MEN0642692.1"/>
    <property type="molecule type" value="Genomic_DNA"/>
</dbReference>
<name>A0ABU9VGE5_9BACI</name>
<feature type="domain" description="HTH lacI-type" evidence="4">
    <location>
        <begin position="2"/>
        <end position="56"/>
    </location>
</feature>
<keyword evidence="6" id="KW-1185">Reference proteome</keyword>
<dbReference type="Pfam" id="PF00356">
    <property type="entry name" value="LacI"/>
    <property type="match status" value="1"/>
</dbReference>
<accession>A0ABU9VGE5</accession>
<keyword evidence="2 5" id="KW-0238">DNA-binding</keyword>
<dbReference type="PROSITE" id="PS50932">
    <property type="entry name" value="HTH_LACI_2"/>
    <property type="match status" value="1"/>
</dbReference>
<dbReference type="PANTHER" id="PTHR30146">
    <property type="entry name" value="LACI-RELATED TRANSCRIPTIONAL REPRESSOR"/>
    <property type="match status" value="1"/>
</dbReference>
<dbReference type="Proteomes" id="UP001418796">
    <property type="component" value="Unassembled WGS sequence"/>
</dbReference>
<dbReference type="InterPro" id="IPR001761">
    <property type="entry name" value="Peripla_BP/Lac1_sug-bd_dom"/>
</dbReference>
<dbReference type="PANTHER" id="PTHR30146:SF105">
    <property type="entry name" value="CATABOLITE CONTROL PROTEIN B"/>
    <property type="match status" value="1"/>
</dbReference>
<reference evidence="5 6" key="1">
    <citation type="submission" date="2024-03" db="EMBL/GenBank/DDBJ databases">
        <title>Bacilli Hybrid Assemblies.</title>
        <authorList>
            <person name="Kovac J."/>
        </authorList>
    </citation>
    <scope>NUCLEOTIDE SEQUENCE [LARGE SCALE GENOMIC DNA]</scope>
    <source>
        <strain evidence="5 6">FSL R7-0666</strain>
    </source>
</reference>
<organism evidence="5 6">
    <name type="scientific">Alkalicoccobacillus gibsonii</name>
    <dbReference type="NCBI Taxonomy" id="79881"/>
    <lineage>
        <taxon>Bacteria</taxon>
        <taxon>Bacillati</taxon>
        <taxon>Bacillota</taxon>
        <taxon>Bacilli</taxon>
        <taxon>Bacillales</taxon>
        <taxon>Bacillaceae</taxon>
        <taxon>Alkalicoccobacillus</taxon>
    </lineage>
</organism>
<evidence type="ECO:0000256" key="2">
    <source>
        <dbReference type="ARBA" id="ARBA00023125"/>
    </source>
</evidence>
<comment type="caution">
    <text evidence="5">The sequence shown here is derived from an EMBL/GenBank/DDBJ whole genome shotgun (WGS) entry which is preliminary data.</text>
</comment>
<dbReference type="InterPro" id="IPR028082">
    <property type="entry name" value="Peripla_BP_I"/>
</dbReference>
<gene>
    <name evidence="5" type="ORF">MKY91_05905</name>
</gene>
<sequence length="319" mass="35667">MTNIHDIAKMAGVSATTVSRVLNHHPHVNEETVKAVQRAIDETGYTKNIHAVHLKKGRTNLIGIVVPFMDQIYFSQLVDGIARAVSKTDCHLLIIQTQYIEEKELEALELLKTKQIDCLIFCSRSVQVDVIQSYSQSGKMVVLEDIQVEGISCTYMNHYDSFYAGLAFLYANGHKRISICLNRENSTSSLQRKKAFADFLNAHQLPFLDEDVVTDCLYLEDGINLANQLIQSAARPTAFLVTNDQVAAGLYTTLVRAGWNVPKDLAIIGFDNQSISKALDMTTVQIPFNKIGEQLIKQALESEATRHEIKLELIKRGTV</sequence>
<dbReference type="Gene3D" id="3.40.50.2300">
    <property type="match status" value="2"/>
</dbReference>
<keyword evidence="3" id="KW-0804">Transcription</keyword>
<keyword evidence="1" id="KW-0805">Transcription regulation</keyword>
<dbReference type="Pfam" id="PF00532">
    <property type="entry name" value="Peripla_BP_1"/>
    <property type="match status" value="1"/>
</dbReference>
<dbReference type="PROSITE" id="PS00356">
    <property type="entry name" value="HTH_LACI_1"/>
    <property type="match status" value="1"/>
</dbReference>
<dbReference type="GO" id="GO:0003677">
    <property type="term" value="F:DNA binding"/>
    <property type="evidence" value="ECO:0007669"/>
    <property type="project" value="UniProtKB-KW"/>
</dbReference>
<dbReference type="RefSeq" id="WP_343129774.1">
    <property type="nucleotide sequence ID" value="NZ_JBCITK010000001.1"/>
</dbReference>
<proteinExistence type="predicted"/>
<dbReference type="Gene3D" id="1.10.260.40">
    <property type="entry name" value="lambda repressor-like DNA-binding domains"/>
    <property type="match status" value="1"/>
</dbReference>